<gene>
    <name evidence="4" type="ORF">AABB24_035002</name>
</gene>
<dbReference type="SUPFAM" id="SSF54236">
    <property type="entry name" value="Ubiquitin-like"/>
    <property type="match status" value="1"/>
</dbReference>
<dbReference type="PANTHER" id="PTHR23322:SF84">
    <property type="entry name" value="UBX DOMAIN-CONTAINING PROTEIN"/>
    <property type="match status" value="1"/>
</dbReference>
<evidence type="ECO:0000259" key="3">
    <source>
        <dbReference type="PROSITE" id="PS50033"/>
    </source>
</evidence>
<evidence type="ECO:0000313" key="4">
    <source>
        <dbReference type="EMBL" id="KAL3331459.1"/>
    </source>
</evidence>
<dbReference type="Gene3D" id="3.10.20.90">
    <property type="entry name" value="Phosphatidylinositol 3-kinase Catalytic Subunit, Chain A, domain 1"/>
    <property type="match status" value="1"/>
</dbReference>
<dbReference type="CDD" id="cd01767">
    <property type="entry name" value="UBX"/>
    <property type="match status" value="1"/>
</dbReference>
<dbReference type="InterPro" id="IPR009060">
    <property type="entry name" value="UBA-like_sf"/>
</dbReference>
<name>A0ABD2RHX6_9SOLN</name>
<dbReference type="EMBL" id="JBJKTR010000020">
    <property type="protein sequence ID" value="KAL3331459.1"/>
    <property type="molecule type" value="Genomic_DNA"/>
</dbReference>
<keyword evidence="1" id="KW-0833">Ubl conjugation pathway</keyword>
<protein>
    <recommendedName>
        <fullName evidence="3">UBX domain-containing protein</fullName>
    </recommendedName>
</protein>
<dbReference type="SMART" id="SM00594">
    <property type="entry name" value="UAS"/>
    <property type="match status" value="1"/>
</dbReference>
<feature type="compositionally biased region" description="Basic and acidic residues" evidence="2">
    <location>
        <begin position="266"/>
        <end position="277"/>
    </location>
</feature>
<dbReference type="InterPro" id="IPR001012">
    <property type="entry name" value="UBX_dom"/>
</dbReference>
<dbReference type="InterPro" id="IPR006577">
    <property type="entry name" value="UAS"/>
</dbReference>
<dbReference type="InterPro" id="IPR029071">
    <property type="entry name" value="Ubiquitin-like_domsf"/>
</dbReference>
<evidence type="ECO:0000256" key="1">
    <source>
        <dbReference type="ARBA" id="ARBA00022786"/>
    </source>
</evidence>
<dbReference type="Pfam" id="PF00789">
    <property type="entry name" value="UBX"/>
    <property type="match status" value="1"/>
</dbReference>
<dbReference type="Pfam" id="PF14555">
    <property type="entry name" value="UBA_4"/>
    <property type="match status" value="1"/>
</dbReference>
<proteinExistence type="predicted"/>
<dbReference type="Pfam" id="PF13899">
    <property type="entry name" value="Thioredoxin_7"/>
    <property type="match status" value="1"/>
</dbReference>
<accession>A0ABD2RHX6</accession>
<dbReference type="Proteomes" id="UP001627284">
    <property type="component" value="Unassembled WGS sequence"/>
</dbReference>
<feature type="region of interest" description="Disordered" evidence="2">
    <location>
        <begin position="266"/>
        <end position="285"/>
    </location>
</feature>
<dbReference type="SUPFAM" id="SSF46934">
    <property type="entry name" value="UBA-like"/>
    <property type="match status" value="1"/>
</dbReference>
<organism evidence="4 5">
    <name type="scientific">Solanum stoloniferum</name>
    <dbReference type="NCBI Taxonomy" id="62892"/>
    <lineage>
        <taxon>Eukaryota</taxon>
        <taxon>Viridiplantae</taxon>
        <taxon>Streptophyta</taxon>
        <taxon>Embryophyta</taxon>
        <taxon>Tracheophyta</taxon>
        <taxon>Spermatophyta</taxon>
        <taxon>Magnoliopsida</taxon>
        <taxon>eudicotyledons</taxon>
        <taxon>Gunneridae</taxon>
        <taxon>Pentapetalae</taxon>
        <taxon>asterids</taxon>
        <taxon>lamiids</taxon>
        <taxon>Solanales</taxon>
        <taxon>Solanaceae</taxon>
        <taxon>Solanoideae</taxon>
        <taxon>Solaneae</taxon>
        <taxon>Solanum</taxon>
    </lineage>
</organism>
<dbReference type="PROSITE" id="PS50033">
    <property type="entry name" value="UBX"/>
    <property type="match status" value="1"/>
</dbReference>
<feature type="domain" description="UBX" evidence="3">
    <location>
        <begin position="313"/>
        <end position="399"/>
    </location>
</feature>
<dbReference type="CDD" id="cd14273">
    <property type="entry name" value="UBA_TAP-C_like"/>
    <property type="match status" value="1"/>
</dbReference>
<evidence type="ECO:0000313" key="5">
    <source>
        <dbReference type="Proteomes" id="UP001627284"/>
    </source>
</evidence>
<sequence length="401" mass="46283">MASVPSSQDMLISSFLDIAVDQTVDTAREFLQATNWNLEEAIQRFFSGNNNGGAGAAAESFNYSPLIEDNRTLWESEDDDNDVRLPLPVRREVLYGENSGLYEDEREQISSSTFDSYDNNTLSVLFRPPYELIYNGPFDHAKEAGAKRNRWLLVNVQSRDEFASDTLNRDTWANDFVAQMIENNFVFWQEGDHTEEGRKVCTYYNLDSRPVILVIDPITGQNMRSWNGMVQPETLLEDAMTFIDRTPSEYHSDLLRKQFDRLNHGDRIEEGTDHEESKEDENDQNELLMNTNTNTIYLPLPEEPNRSLISNCDKNLVCRIAIRLPDGRRIQRNIMKSDPIKLLWSFCSTQLEEAKTRAFRFRQAIMPGPTQFWASNFWNYDSNLTFEESGLDNSVIALVMI</sequence>
<dbReference type="InterPro" id="IPR050730">
    <property type="entry name" value="UBX_domain-protein"/>
</dbReference>
<dbReference type="InterPro" id="IPR036249">
    <property type="entry name" value="Thioredoxin-like_sf"/>
</dbReference>
<dbReference type="PANTHER" id="PTHR23322">
    <property type="entry name" value="FAS-ASSOCIATED PROTEIN"/>
    <property type="match status" value="1"/>
</dbReference>
<dbReference type="SUPFAM" id="SSF52833">
    <property type="entry name" value="Thioredoxin-like"/>
    <property type="match status" value="1"/>
</dbReference>
<evidence type="ECO:0000256" key="2">
    <source>
        <dbReference type="SAM" id="MobiDB-lite"/>
    </source>
</evidence>
<reference evidence="4 5" key="1">
    <citation type="submission" date="2024-05" db="EMBL/GenBank/DDBJ databases">
        <title>De novo assembly of an allotetraploid wild potato.</title>
        <authorList>
            <person name="Hosaka A.J."/>
        </authorList>
    </citation>
    <scope>NUCLEOTIDE SEQUENCE [LARGE SCALE GENOMIC DNA]</scope>
    <source>
        <tissue evidence="4">Young leaves</tissue>
    </source>
</reference>
<comment type="caution">
    <text evidence="4">The sequence shown here is derived from an EMBL/GenBank/DDBJ whole genome shotgun (WGS) entry which is preliminary data.</text>
</comment>
<dbReference type="Gene3D" id="1.10.8.10">
    <property type="entry name" value="DNA helicase RuvA subunit, C-terminal domain"/>
    <property type="match status" value="1"/>
</dbReference>
<dbReference type="AlphaFoldDB" id="A0ABD2RHX6"/>
<dbReference type="Gene3D" id="3.40.30.10">
    <property type="entry name" value="Glutaredoxin"/>
    <property type="match status" value="1"/>
</dbReference>
<keyword evidence="5" id="KW-1185">Reference proteome</keyword>
<dbReference type="CDD" id="cd02958">
    <property type="entry name" value="UAS"/>
    <property type="match status" value="1"/>
</dbReference>